<evidence type="ECO:0000313" key="2">
    <source>
        <dbReference type="Proteomes" id="UP000503336"/>
    </source>
</evidence>
<dbReference type="KEGG" id="hdh:G5B40_20480"/>
<dbReference type="RefSeq" id="WP_165102864.1">
    <property type="nucleotide sequence ID" value="NZ_CP049056.1"/>
</dbReference>
<reference evidence="1 2" key="1">
    <citation type="submission" date="2020-02" db="EMBL/GenBank/DDBJ databases">
        <title>complete genome sequence of Rhodobacteraceae bacterium.</title>
        <authorList>
            <person name="Park J."/>
            <person name="Kim Y.-S."/>
            <person name="Kim K.-H."/>
        </authorList>
    </citation>
    <scope>NUCLEOTIDE SEQUENCE [LARGE SCALE GENOMIC DNA]</scope>
    <source>
        <strain evidence="1 2">RR4-56</strain>
    </source>
</reference>
<dbReference type="EMBL" id="CP049056">
    <property type="protein sequence ID" value="QIE57618.1"/>
    <property type="molecule type" value="Genomic_DNA"/>
</dbReference>
<protein>
    <submittedName>
        <fullName evidence="1">Uncharacterized protein</fullName>
    </submittedName>
</protein>
<accession>A0A7M3T6I7</accession>
<name>A0A7M3T6I7_9RHOB</name>
<evidence type="ECO:0000313" key="1">
    <source>
        <dbReference type="EMBL" id="QIE57618.1"/>
    </source>
</evidence>
<dbReference type="Proteomes" id="UP000503336">
    <property type="component" value="Chromosome"/>
</dbReference>
<gene>
    <name evidence="1" type="ORF">G5B40_20480</name>
</gene>
<sequence>MVDLGKLEGRKRWQESTNRSTRSAIAARTLLRVLPLANGFSEWRRKNFEGLDYFVRAALLVTLASREIVSADDLQSAAEAALAAEPSFRHDMIERGFFSKSAVHAILSAYRDASSGDAIGSSSNAASTIVDDPDAGHAVISAAAADAVTIEAGAADDTLLTSPLWPQEAPDWWQVGWSRCQAALEVDPAYAFWLRWYQAVLDGAPQNWEMLREIALIAPEDWDAGPERVAERIAEIEARYLSDATRLAERVDVNPETGLLRVTPIEVEDTPLVSALLGHVETILDGALAVPANGLREASFVPRLIRTTITRHANDPQRVEMSMVTAAKSLRREIRETEELPKSEENLALLDAVEETARGVRSAHPEVAAARERLARQALNELPEGDKAKLEVWRPILVDTSGGQMRDDYTADISALIADRDLPPMGDAPPLLAVDDAAARIFSRAAASWELLRIADEALEGISVRTGMKKHEILGTLMGVISLGLSIYGVL</sequence>
<proteinExistence type="predicted"/>
<keyword evidence="2" id="KW-1185">Reference proteome</keyword>
<dbReference type="AlphaFoldDB" id="A0A7M3T6I7"/>
<organism evidence="1 2">
    <name type="scientific">Pikeienuella piscinae</name>
    <dbReference type="NCBI Taxonomy" id="2748098"/>
    <lineage>
        <taxon>Bacteria</taxon>
        <taxon>Pseudomonadati</taxon>
        <taxon>Pseudomonadota</taxon>
        <taxon>Alphaproteobacteria</taxon>
        <taxon>Rhodobacterales</taxon>
        <taxon>Paracoccaceae</taxon>
        <taxon>Pikeienuella</taxon>
    </lineage>
</organism>